<evidence type="ECO:0008006" key="8">
    <source>
        <dbReference type="Google" id="ProtNLM"/>
    </source>
</evidence>
<dbReference type="EnsemblPlants" id="Kaladp0039s0769.1.v1.1">
    <property type="protein sequence ID" value="Kaladp0039s0769.1.v1.1.CDS.1"/>
    <property type="gene ID" value="Kaladp0039s0769.v1.1"/>
</dbReference>
<dbReference type="InterPro" id="IPR003406">
    <property type="entry name" value="Glyco_trans_14"/>
</dbReference>
<reference evidence="6" key="1">
    <citation type="submission" date="2021-01" db="UniProtKB">
        <authorList>
            <consortium name="EnsemblPlants"/>
        </authorList>
    </citation>
    <scope>IDENTIFICATION</scope>
</reference>
<keyword evidence="5" id="KW-0325">Glycoprotein</keyword>
<organism evidence="6 7">
    <name type="scientific">Kalanchoe fedtschenkoi</name>
    <name type="common">Lavender scallops</name>
    <name type="synonym">South American air plant</name>
    <dbReference type="NCBI Taxonomy" id="63787"/>
    <lineage>
        <taxon>Eukaryota</taxon>
        <taxon>Viridiplantae</taxon>
        <taxon>Streptophyta</taxon>
        <taxon>Embryophyta</taxon>
        <taxon>Tracheophyta</taxon>
        <taxon>Spermatophyta</taxon>
        <taxon>Magnoliopsida</taxon>
        <taxon>eudicotyledons</taxon>
        <taxon>Gunneridae</taxon>
        <taxon>Pentapetalae</taxon>
        <taxon>Saxifragales</taxon>
        <taxon>Crassulaceae</taxon>
        <taxon>Kalanchoe</taxon>
    </lineage>
</organism>
<comment type="subcellular location">
    <subcellularLocation>
        <location evidence="1">Membrane</location>
        <topology evidence="1">Single-pass type II membrane protein</topology>
    </subcellularLocation>
</comment>
<proteinExistence type="predicted"/>
<evidence type="ECO:0000313" key="7">
    <source>
        <dbReference type="Proteomes" id="UP000594263"/>
    </source>
</evidence>
<keyword evidence="4" id="KW-0472">Membrane</keyword>
<dbReference type="GO" id="GO:0016020">
    <property type="term" value="C:membrane"/>
    <property type="evidence" value="ECO:0007669"/>
    <property type="project" value="UniProtKB-SubCell"/>
</dbReference>
<keyword evidence="7" id="KW-1185">Reference proteome</keyword>
<name>A0A7N0ZV68_KALFE</name>
<dbReference type="OMA" id="FANKFIP"/>
<evidence type="ECO:0000313" key="6">
    <source>
        <dbReference type="EnsemblPlants" id="Kaladp0039s0769.1.v1.1.CDS.1"/>
    </source>
</evidence>
<keyword evidence="3" id="KW-0808">Transferase</keyword>
<dbReference type="Gramene" id="Kaladp0039s0769.1.v1.1">
    <property type="protein sequence ID" value="Kaladp0039s0769.1.v1.1.CDS.1"/>
    <property type="gene ID" value="Kaladp0039s0769.v1.1"/>
</dbReference>
<dbReference type="AlphaFoldDB" id="A0A7N0ZV68"/>
<dbReference type="GO" id="GO:0016757">
    <property type="term" value="F:glycosyltransferase activity"/>
    <property type="evidence" value="ECO:0007669"/>
    <property type="project" value="UniProtKB-KW"/>
</dbReference>
<evidence type="ECO:0000256" key="3">
    <source>
        <dbReference type="ARBA" id="ARBA00022679"/>
    </source>
</evidence>
<dbReference type="Pfam" id="PF02485">
    <property type="entry name" value="Branch"/>
    <property type="match status" value="1"/>
</dbReference>
<accession>A0A7N0ZV68</accession>
<dbReference type="PANTHER" id="PTHR31042:SF140">
    <property type="entry name" value="CORE-2_I-BRANCHING BETA-1,6-N-ACETYLGLUCOSAMINYLTRANSFERASE FAMILY PROTEIN"/>
    <property type="match status" value="1"/>
</dbReference>
<dbReference type="InterPro" id="IPR044174">
    <property type="entry name" value="BC10-like"/>
</dbReference>
<evidence type="ECO:0000256" key="1">
    <source>
        <dbReference type="ARBA" id="ARBA00004606"/>
    </source>
</evidence>
<evidence type="ECO:0000256" key="4">
    <source>
        <dbReference type="ARBA" id="ARBA00023136"/>
    </source>
</evidence>
<keyword evidence="2" id="KW-0328">Glycosyltransferase</keyword>
<sequence length="354" mass="40384">MFSTPFVLLFTLLLSIPLLFLYGPHILSLKPSSDITQRDELADIKLFRRAALSSFHRSAGASTSLHLGAANPKLKIAFMFLINSDLAFAPLWEKFFETHDGLFNIYIHCDPAVEVRKPGGVFQNRFIDSKPTRRGSPTLISAARRLLATAILDDSTNFYFALLSQSCVPLHSFNYVYSTLFSSPSFFSFPFKKPMRSSYIEILSDEPTLPDRYVARGDHVMLPEVRYDQFKIGSQFFVLNRKHALSVIKDRKLWRKFKLPCLNVDSCYPEEHYFPTLLAMEDKEGCSGYTLTRVNWTASTGGHPHTYYPDEVSADLIHKLRASNFSSEYLFARKFAPESLMPLMEIVDSIILKD</sequence>
<evidence type="ECO:0000256" key="5">
    <source>
        <dbReference type="ARBA" id="ARBA00023180"/>
    </source>
</evidence>
<protein>
    <recommendedName>
        <fullName evidence="8">Core-2/I-branching beta-1,6-N-acetylglucosaminyltransferase family protein</fullName>
    </recommendedName>
</protein>
<dbReference type="PANTHER" id="PTHR31042">
    <property type="entry name" value="CORE-2/I-BRANCHING BETA-1,6-N-ACETYLGLUCOSAMINYLTRANSFERASE FAMILY PROTEIN-RELATED"/>
    <property type="match status" value="1"/>
</dbReference>
<dbReference type="Proteomes" id="UP000594263">
    <property type="component" value="Unplaced"/>
</dbReference>
<evidence type="ECO:0000256" key="2">
    <source>
        <dbReference type="ARBA" id="ARBA00022676"/>
    </source>
</evidence>